<dbReference type="EMBL" id="LZFP01000049">
    <property type="protein sequence ID" value="OBR36094.1"/>
    <property type="molecule type" value="Genomic_DNA"/>
</dbReference>
<accession>A0A1B7Z087</accession>
<dbReference type="Pfam" id="PF26622">
    <property type="entry name" value="DUF8199"/>
    <property type="match status" value="1"/>
</dbReference>
<dbReference type="AlphaFoldDB" id="A0A1B7Z087"/>
<dbReference type="STRING" id="1836467.BTR34_02125"/>
<evidence type="ECO:0000313" key="1">
    <source>
        <dbReference type="EMBL" id="OBR36094.1"/>
    </source>
</evidence>
<comment type="caution">
    <text evidence="1">The sequence shown here is derived from an EMBL/GenBank/DDBJ whole genome shotgun (WGS) entry which is preliminary data.</text>
</comment>
<dbReference type="InterPro" id="IPR058060">
    <property type="entry name" value="HYC_CC_PP"/>
</dbReference>
<organism evidence="1 2">
    <name type="scientific">Maribacter hydrothermalis</name>
    <dbReference type="NCBI Taxonomy" id="1836467"/>
    <lineage>
        <taxon>Bacteria</taxon>
        <taxon>Pseudomonadati</taxon>
        <taxon>Bacteroidota</taxon>
        <taxon>Flavobacteriia</taxon>
        <taxon>Flavobacteriales</taxon>
        <taxon>Flavobacteriaceae</taxon>
        <taxon>Maribacter</taxon>
    </lineage>
</organism>
<gene>
    <name evidence="1" type="ORF">A9200_10405</name>
</gene>
<sequence>MKSFIHKFMSFFMAVVVLLTTMSFNVDMHYCGDLLVDFSIVEQVKSCGMENVKADCNNLDITQKSCCTDTQLIVEGAEELKVSFEQLSFDQQVFFTSFTYSYLNLFNGIDSNTISFEDYAPPFVKQDVQVLYQIFLI</sequence>
<dbReference type="Proteomes" id="UP000092164">
    <property type="component" value="Unassembled WGS sequence"/>
</dbReference>
<protein>
    <recommendedName>
        <fullName evidence="3">Secreted protein</fullName>
    </recommendedName>
</protein>
<name>A0A1B7Z087_9FLAO</name>
<dbReference type="RefSeq" id="WP_068486711.1">
    <property type="nucleotide sequence ID" value="NZ_LZFP01000049.1"/>
</dbReference>
<reference evidence="2" key="1">
    <citation type="submission" date="2016-06" db="EMBL/GenBank/DDBJ databases">
        <authorList>
            <person name="Zhan P."/>
        </authorList>
    </citation>
    <scope>NUCLEOTIDE SEQUENCE [LARGE SCALE GENOMIC DNA]</scope>
    <source>
        <strain evidence="2">T28</strain>
    </source>
</reference>
<dbReference type="InterPro" id="IPR058512">
    <property type="entry name" value="DUF8199"/>
</dbReference>
<evidence type="ECO:0000313" key="2">
    <source>
        <dbReference type="Proteomes" id="UP000092164"/>
    </source>
</evidence>
<proteinExistence type="predicted"/>
<dbReference type="NCBIfam" id="NF047658">
    <property type="entry name" value="HYC_CC_PP"/>
    <property type="match status" value="1"/>
</dbReference>
<keyword evidence="2" id="KW-1185">Reference proteome</keyword>
<evidence type="ECO:0008006" key="3">
    <source>
        <dbReference type="Google" id="ProtNLM"/>
    </source>
</evidence>